<dbReference type="AlphaFoldDB" id="A0A839UWF4"/>
<dbReference type="EMBL" id="JACHXV010000006">
    <property type="protein sequence ID" value="MBB3174116.1"/>
    <property type="molecule type" value="Genomic_DNA"/>
</dbReference>
<dbReference type="Proteomes" id="UP000557688">
    <property type="component" value="Unassembled WGS sequence"/>
</dbReference>
<feature type="chain" id="PRO_5036240726" evidence="1">
    <location>
        <begin position="20"/>
        <end position="178"/>
    </location>
</feature>
<reference evidence="3 5" key="1">
    <citation type="submission" date="2020-06" db="EMBL/GenBank/DDBJ databases">
        <title>Description of novel acetic acid bacteria.</title>
        <authorList>
            <person name="Sombolestani A."/>
        </authorList>
    </citation>
    <scope>NUCLEOTIDE SEQUENCE [LARGE SCALE GENOMIC DNA]</scope>
    <source>
        <strain evidence="3 5">LMG 26838</strain>
    </source>
</reference>
<sequence length="178" mass="19132">MRIWFVLCLAAVCVQAASAQTLTRTTRGAWTVQTGRDVSHGQVCEAVAIDPVHNATFGINGLYNGHTVFAASAPGWERFDQRHQRVLLGRAQDVLWQGEAVGRGNALLVRLGWPEAKAVLAKVQTGDHFELTLAGAPSPAMSIPTDGLSDAIGLVQACMWNTASTEDRRGLQAYLPLP</sequence>
<evidence type="ECO:0000313" key="3">
    <source>
        <dbReference type="EMBL" id="NVN29686.1"/>
    </source>
</evidence>
<dbReference type="RefSeq" id="WP_176622593.1">
    <property type="nucleotide sequence ID" value="NZ_JABXXQ010000058.1"/>
</dbReference>
<organism evidence="2 4">
    <name type="scientific">Endobacter medicaginis</name>
    <dbReference type="NCBI Taxonomy" id="1181271"/>
    <lineage>
        <taxon>Bacteria</taxon>
        <taxon>Pseudomonadati</taxon>
        <taxon>Pseudomonadota</taxon>
        <taxon>Alphaproteobacteria</taxon>
        <taxon>Acetobacterales</taxon>
        <taxon>Acetobacteraceae</taxon>
        <taxon>Endobacter</taxon>
    </lineage>
</organism>
<evidence type="ECO:0000313" key="5">
    <source>
        <dbReference type="Proteomes" id="UP000565205"/>
    </source>
</evidence>
<keyword evidence="4" id="KW-1185">Reference proteome</keyword>
<evidence type="ECO:0000313" key="4">
    <source>
        <dbReference type="Proteomes" id="UP000557688"/>
    </source>
</evidence>
<proteinExistence type="predicted"/>
<accession>A0A839UWF4</accession>
<dbReference type="Proteomes" id="UP000565205">
    <property type="component" value="Unassembled WGS sequence"/>
</dbReference>
<keyword evidence="1" id="KW-0732">Signal</keyword>
<feature type="signal peptide" evidence="1">
    <location>
        <begin position="1"/>
        <end position="19"/>
    </location>
</feature>
<protein>
    <submittedName>
        <fullName evidence="2">Uncharacterized protein</fullName>
    </submittedName>
</protein>
<name>A0A839UWF4_9PROT</name>
<gene>
    <name evidence="2" type="ORF">FHR90_001952</name>
    <name evidence="3" type="ORF">HUK83_04955</name>
</gene>
<comment type="caution">
    <text evidence="2">The sequence shown here is derived from an EMBL/GenBank/DDBJ whole genome shotgun (WGS) entry which is preliminary data.</text>
</comment>
<evidence type="ECO:0000313" key="2">
    <source>
        <dbReference type="EMBL" id="MBB3174116.1"/>
    </source>
</evidence>
<reference evidence="2 4" key="2">
    <citation type="submission" date="2020-08" db="EMBL/GenBank/DDBJ databases">
        <title>Genomic Encyclopedia of Type Strains, Phase III (KMG-III): the genomes of soil and plant-associated and newly described type strains.</title>
        <authorList>
            <person name="Whitman W."/>
        </authorList>
    </citation>
    <scope>NUCLEOTIDE SEQUENCE [LARGE SCALE GENOMIC DNA]</scope>
    <source>
        <strain evidence="2 4">CECT 8088</strain>
    </source>
</reference>
<evidence type="ECO:0000256" key="1">
    <source>
        <dbReference type="SAM" id="SignalP"/>
    </source>
</evidence>
<dbReference type="EMBL" id="JABXXQ010000058">
    <property type="protein sequence ID" value="NVN29686.1"/>
    <property type="molecule type" value="Genomic_DNA"/>
</dbReference>